<dbReference type="AlphaFoldDB" id="A0A2U1JZW7"/>
<dbReference type="SUPFAM" id="SSF55021">
    <property type="entry name" value="ACT-like"/>
    <property type="match status" value="1"/>
</dbReference>
<dbReference type="OrthoDB" id="9802281at2"/>
<dbReference type="InterPro" id="IPR008242">
    <property type="entry name" value="Chor_mutase/pphenate_deHydtase"/>
</dbReference>
<evidence type="ECO:0000313" key="13">
    <source>
        <dbReference type="EMBL" id="PWA10761.1"/>
    </source>
</evidence>
<evidence type="ECO:0000256" key="8">
    <source>
        <dbReference type="ARBA" id="ARBA00047848"/>
    </source>
</evidence>
<dbReference type="EMBL" id="QCZG01000020">
    <property type="protein sequence ID" value="PWA10761.1"/>
    <property type="molecule type" value="Genomic_DNA"/>
</dbReference>
<keyword evidence="14" id="KW-1185">Reference proteome</keyword>
<dbReference type="InterPro" id="IPR018528">
    <property type="entry name" value="Preph_deHydtase_CS"/>
</dbReference>
<dbReference type="RefSeq" id="WP_116554903.1">
    <property type="nucleotide sequence ID" value="NZ_QCZG01000020.1"/>
</dbReference>
<dbReference type="PANTHER" id="PTHR21022:SF19">
    <property type="entry name" value="PREPHENATE DEHYDRATASE-RELATED"/>
    <property type="match status" value="1"/>
</dbReference>
<gene>
    <name evidence="10" type="primary">pheA</name>
    <name evidence="13" type="ORF">DCC39_10535</name>
</gene>
<dbReference type="Gene3D" id="3.30.70.260">
    <property type="match status" value="1"/>
</dbReference>
<dbReference type="EC" id="4.2.1.51" evidence="2 10"/>
<dbReference type="Gene3D" id="3.40.190.10">
    <property type="entry name" value="Periplasmic binding protein-like II"/>
    <property type="match status" value="2"/>
</dbReference>
<dbReference type="SUPFAM" id="SSF53850">
    <property type="entry name" value="Periplasmic binding protein-like II"/>
    <property type="match status" value="1"/>
</dbReference>
<evidence type="ECO:0000256" key="7">
    <source>
        <dbReference type="ARBA" id="ARBA00023239"/>
    </source>
</evidence>
<evidence type="ECO:0000256" key="9">
    <source>
        <dbReference type="PIRSR" id="PIRSR001500-2"/>
    </source>
</evidence>
<evidence type="ECO:0000256" key="1">
    <source>
        <dbReference type="ARBA" id="ARBA00004741"/>
    </source>
</evidence>
<dbReference type="GO" id="GO:0004664">
    <property type="term" value="F:prephenate dehydratase activity"/>
    <property type="evidence" value="ECO:0007669"/>
    <property type="project" value="UniProtKB-UniRule"/>
</dbReference>
<reference evidence="13 14" key="1">
    <citation type="submission" date="2018-04" db="EMBL/GenBank/DDBJ databases">
        <title>Camelliibacillus theae gen. nov., sp. nov., isolated from Pu'er tea.</title>
        <authorList>
            <person name="Niu L."/>
        </authorList>
    </citation>
    <scope>NUCLEOTIDE SEQUENCE [LARGE SCALE GENOMIC DNA]</scope>
    <source>
        <strain evidence="13 14">T8</strain>
    </source>
</reference>
<evidence type="ECO:0000313" key="14">
    <source>
        <dbReference type="Proteomes" id="UP000245998"/>
    </source>
</evidence>
<dbReference type="CDD" id="cd04905">
    <property type="entry name" value="ACT_CM-PDT"/>
    <property type="match status" value="1"/>
</dbReference>
<dbReference type="NCBIfam" id="NF008865">
    <property type="entry name" value="PRK11898.1"/>
    <property type="match status" value="1"/>
</dbReference>
<keyword evidence="4 10" id="KW-0028">Amino-acid biosynthesis</keyword>
<protein>
    <recommendedName>
        <fullName evidence="3 10">Prephenate dehydratase</fullName>
        <shortName evidence="10">PDT</shortName>
        <ecNumber evidence="2 10">4.2.1.51</ecNumber>
    </recommendedName>
</protein>
<feature type="domain" description="ACT" evidence="12">
    <location>
        <begin position="202"/>
        <end position="279"/>
    </location>
</feature>
<dbReference type="Pfam" id="PF00800">
    <property type="entry name" value="PDT"/>
    <property type="match status" value="1"/>
</dbReference>
<dbReference type="PANTHER" id="PTHR21022">
    <property type="entry name" value="PREPHENATE DEHYDRATASE P PROTEIN"/>
    <property type="match status" value="1"/>
</dbReference>
<evidence type="ECO:0000256" key="3">
    <source>
        <dbReference type="ARBA" id="ARBA00021872"/>
    </source>
</evidence>
<dbReference type="PROSITE" id="PS51671">
    <property type="entry name" value="ACT"/>
    <property type="match status" value="1"/>
</dbReference>
<dbReference type="InterPro" id="IPR001086">
    <property type="entry name" value="Preph_deHydtase"/>
</dbReference>
<dbReference type="PROSITE" id="PS00858">
    <property type="entry name" value="PREPHENATE_DEHYDR_2"/>
    <property type="match status" value="1"/>
</dbReference>
<dbReference type="GO" id="GO:0005737">
    <property type="term" value="C:cytoplasm"/>
    <property type="evidence" value="ECO:0007669"/>
    <property type="project" value="TreeGrafter"/>
</dbReference>
<dbReference type="InterPro" id="IPR002912">
    <property type="entry name" value="ACT_dom"/>
</dbReference>
<keyword evidence="6 10" id="KW-0584">Phenylalanine biosynthesis</keyword>
<dbReference type="Proteomes" id="UP000245998">
    <property type="component" value="Unassembled WGS sequence"/>
</dbReference>
<feature type="domain" description="Prephenate dehydratase" evidence="11">
    <location>
        <begin position="2"/>
        <end position="184"/>
    </location>
</feature>
<evidence type="ECO:0000259" key="11">
    <source>
        <dbReference type="PROSITE" id="PS51171"/>
    </source>
</evidence>
<comment type="pathway">
    <text evidence="1 10">Amino-acid biosynthesis; L-phenylalanine biosynthesis; phenylpyruvate from prephenate: step 1/1.</text>
</comment>
<comment type="catalytic activity">
    <reaction evidence="8 10">
        <text>prephenate + H(+) = 3-phenylpyruvate + CO2 + H2O</text>
        <dbReference type="Rhea" id="RHEA:21648"/>
        <dbReference type="ChEBI" id="CHEBI:15377"/>
        <dbReference type="ChEBI" id="CHEBI:15378"/>
        <dbReference type="ChEBI" id="CHEBI:16526"/>
        <dbReference type="ChEBI" id="CHEBI:18005"/>
        <dbReference type="ChEBI" id="CHEBI:29934"/>
        <dbReference type="EC" id="4.2.1.51"/>
    </reaction>
</comment>
<dbReference type="PIRSF" id="PIRSF001500">
    <property type="entry name" value="Chor_mut_pdt_Ppr"/>
    <property type="match status" value="1"/>
</dbReference>
<evidence type="ECO:0000256" key="10">
    <source>
        <dbReference type="RuleBase" id="RU361254"/>
    </source>
</evidence>
<evidence type="ECO:0000259" key="12">
    <source>
        <dbReference type="PROSITE" id="PS51671"/>
    </source>
</evidence>
<evidence type="ECO:0000256" key="2">
    <source>
        <dbReference type="ARBA" id="ARBA00013147"/>
    </source>
</evidence>
<dbReference type="InterPro" id="IPR045865">
    <property type="entry name" value="ACT-like_dom_sf"/>
</dbReference>
<dbReference type="GO" id="GO:0009094">
    <property type="term" value="P:L-phenylalanine biosynthetic process"/>
    <property type="evidence" value="ECO:0007669"/>
    <property type="project" value="UniProtKB-UniPathway"/>
</dbReference>
<accession>A0A2U1JZW7</accession>
<keyword evidence="5 10" id="KW-0057">Aromatic amino acid biosynthesis</keyword>
<evidence type="ECO:0000256" key="4">
    <source>
        <dbReference type="ARBA" id="ARBA00022605"/>
    </source>
</evidence>
<name>A0A2U1JZW7_9BACI</name>
<comment type="caution">
    <text evidence="13">The sequence shown here is derived from an EMBL/GenBank/DDBJ whole genome shotgun (WGS) entry which is preliminary data.</text>
</comment>
<sequence>MKISYLGPSGTFTEYAAKKIFPNDELIPYKTIPNCIDAVRENEVEYSVVPIENAIEGSVTVTVDYLFNGNGNRLPIVADITIPIKQHLMVHPYHEKTWELAKSIYSHPQAIAQAHHYLREKFPNASIHYTDSTASAAKFVRENPDEMIAAIGNQFAAETYGLQIVQHDIHDFQNNHTKFVVLSRKSEKLPKGNFYTGDRTTIKVTLPSDYPGALHQVLSAFAWRKLNLSKIESRPLKTGLGNYFFIIDVEMEADEVLIPGVKAELEALGCGVDIIGSYPCFKVE</sequence>
<evidence type="ECO:0000256" key="5">
    <source>
        <dbReference type="ARBA" id="ARBA00023141"/>
    </source>
</evidence>
<keyword evidence="7 10" id="KW-0456">Lyase</keyword>
<feature type="site" description="Essential for prephenate dehydratase activity" evidence="9">
    <location>
        <position position="177"/>
    </location>
</feature>
<dbReference type="PROSITE" id="PS51171">
    <property type="entry name" value="PREPHENATE_DEHYDR_3"/>
    <property type="match status" value="1"/>
</dbReference>
<dbReference type="Pfam" id="PF01842">
    <property type="entry name" value="ACT"/>
    <property type="match status" value="1"/>
</dbReference>
<proteinExistence type="predicted"/>
<dbReference type="CDD" id="cd13633">
    <property type="entry name" value="PBP2_Sa-PDT_like"/>
    <property type="match status" value="1"/>
</dbReference>
<organism evidence="13 14">
    <name type="scientific">Pueribacillus theae</name>
    <dbReference type="NCBI Taxonomy" id="2171751"/>
    <lineage>
        <taxon>Bacteria</taxon>
        <taxon>Bacillati</taxon>
        <taxon>Bacillota</taxon>
        <taxon>Bacilli</taxon>
        <taxon>Bacillales</taxon>
        <taxon>Bacillaceae</taxon>
        <taxon>Pueribacillus</taxon>
    </lineage>
</organism>
<dbReference type="FunFam" id="3.40.190.10:FF:000064">
    <property type="entry name" value="Prephenate dehydratase"/>
    <property type="match status" value="1"/>
</dbReference>
<dbReference type="UniPathway" id="UPA00121">
    <property type="reaction ID" value="UER00345"/>
</dbReference>
<evidence type="ECO:0000256" key="6">
    <source>
        <dbReference type="ARBA" id="ARBA00023222"/>
    </source>
</evidence>